<dbReference type="GO" id="GO:0003677">
    <property type="term" value="F:DNA binding"/>
    <property type="evidence" value="ECO:0007669"/>
    <property type="project" value="UniProtKB-KW"/>
</dbReference>
<feature type="domain" description="DUF7479" evidence="1">
    <location>
        <begin position="13"/>
        <end position="70"/>
    </location>
</feature>
<sequence length="70" mass="7874">MNNTLKLTQKHLWKCGKCGGDLQRGLVKASYLGNDFEVEELKCVNCGLVLIDEELALGKMFEVEQSLEDK</sequence>
<evidence type="ECO:0000313" key="2">
    <source>
        <dbReference type="EMBL" id="TGE37606.1"/>
    </source>
</evidence>
<dbReference type="OrthoDB" id="1753012at2"/>
<dbReference type="NCBIfam" id="NF045645">
    <property type="entry name" value="DVU_1557_fam"/>
    <property type="match status" value="1"/>
</dbReference>
<keyword evidence="3" id="KW-1185">Reference proteome</keyword>
<comment type="caution">
    <text evidence="2">The sequence shown here is derived from an EMBL/GenBank/DDBJ whole genome shotgun (WGS) entry which is preliminary data.</text>
</comment>
<dbReference type="Pfam" id="PF24292">
    <property type="entry name" value="DUF7479"/>
    <property type="match status" value="1"/>
</dbReference>
<dbReference type="InterPro" id="IPR054656">
    <property type="entry name" value="DVU_1557-like"/>
</dbReference>
<keyword evidence="2" id="KW-0238">DNA-binding</keyword>
<reference evidence="2 3" key="1">
    <citation type="submission" date="2019-03" db="EMBL/GenBank/DDBJ databases">
        <title>Draft Genome Sequence of Desulfosporosinus fructosivorans Strain 63.6F, Isolated from Marine Sediment in the Baltic Sea.</title>
        <authorList>
            <person name="Hausmann B."/>
            <person name="Vandieken V."/>
            <person name="Pjevac P."/>
            <person name="Schreck K."/>
            <person name="Herbold C.W."/>
            <person name="Loy A."/>
        </authorList>
    </citation>
    <scope>NUCLEOTIDE SEQUENCE [LARGE SCALE GENOMIC DNA]</scope>
    <source>
        <strain evidence="2 3">63.6F</strain>
    </source>
</reference>
<dbReference type="AlphaFoldDB" id="A0A4Z0R7P3"/>
<proteinExistence type="predicted"/>
<dbReference type="InterPro" id="IPR055902">
    <property type="entry name" value="DUF7479"/>
</dbReference>
<dbReference type="Proteomes" id="UP000298460">
    <property type="component" value="Unassembled WGS sequence"/>
</dbReference>
<gene>
    <name evidence="2" type="ORF">E4K67_12780</name>
</gene>
<protein>
    <submittedName>
        <fullName evidence="2">DNA-binding protein</fullName>
    </submittedName>
</protein>
<accession>A0A4Z0R7P3</accession>
<evidence type="ECO:0000313" key="3">
    <source>
        <dbReference type="Proteomes" id="UP000298460"/>
    </source>
</evidence>
<name>A0A4Z0R7P3_9FIRM</name>
<organism evidence="2 3">
    <name type="scientific">Desulfosporosinus fructosivorans</name>
    <dbReference type="NCBI Taxonomy" id="2018669"/>
    <lineage>
        <taxon>Bacteria</taxon>
        <taxon>Bacillati</taxon>
        <taxon>Bacillota</taxon>
        <taxon>Clostridia</taxon>
        <taxon>Eubacteriales</taxon>
        <taxon>Desulfitobacteriaceae</taxon>
        <taxon>Desulfosporosinus</taxon>
    </lineage>
</organism>
<evidence type="ECO:0000259" key="1">
    <source>
        <dbReference type="Pfam" id="PF24292"/>
    </source>
</evidence>
<dbReference type="RefSeq" id="WP_135547285.1">
    <property type="nucleotide sequence ID" value="NZ_SPQQ01000004.1"/>
</dbReference>
<dbReference type="EMBL" id="SPQQ01000004">
    <property type="protein sequence ID" value="TGE37606.1"/>
    <property type="molecule type" value="Genomic_DNA"/>
</dbReference>